<accession>A0ABS8GXA9</accession>
<dbReference type="Proteomes" id="UP001197770">
    <property type="component" value="Unassembled WGS sequence"/>
</dbReference>
<dbReference type="SUPFAM" id="SSF53756">
    <property type="entry name" value="UDP-Glycosyltransferase/glycogen phosphorylase"/>
    <property type="match status" value="1"/>
</dbReference>
<proteinExistence type="predicted"/>
<protein>
    <submittedName>
        <fullName evidence="1">UDP-glycosyltransferase</fullName>
    </submittedName>
</protein>
<sequence>MKILILAETIDPSDSSAGKANYALIDSLVITGIELKVYHYSYKEHELQDVKPILIRERKADLFYWLSRGQRVLQRLASRNFSRLLENRFGFSFTFFNDVNSMYYALKAVSVNDYDLVLTLSKGASYRTHAALLKLPQWHKKWLAYIHDPYPFQWYPKPYDWIQPGYLQKEKFFEKVAQKAQWLGYPSKSLQEWMANFDPNFEIKGIVLPHQPSKEALVGAVFPNFFIPQHFNVLHAGNLLKQRDPFPLIQAWNFFIKKCPEAKGHAKLLLIGPGGYHEPQLSEACGESSTLYRYPGSMDYDTVRLLEHHSTINVILEAVAETSPFLPAKFPNLINAKRPILHLGPEKSEVRRLLGADYRYASDADNVAVISNRLIELYDCWRENRLQLPETAHDLDAYFHPGYLQDILHKLKT</sequence>
<dbReference type="EMBL" id="JAJGMW010000036">
    <property type="protein sequence ID" value="MCC4214652.1"/>
    <property type="molecule type" value="Genomic_DNA"/>
</dbReference>
<dbReference type="RefSeq" id="WP_228231709.1">
    <property type="nucleotide sequence ID" value="NZ_JAJGMW010000036.1"/>
</dbReference>
<evidence type="ECO:0000313" key="2">
    <source>
        <dbReference type="Proteomes" id="UP001197770"/>
    </source>
</evidence>
<reference evidence="1 2" key="1">
    <citation type="submission" date="2021-11" db="EMBL/GenBank/DDBJ databases">
        <title>Seasonal and diel survey of microbial diversity of the Tyrrhenian coast.</title>
        <authorList>
            <person name="Gattoni G."/>
            <person name="Corral P."/>
        </authorList>
    </citation>
    <scope>NUCLEOTIDE SEQUENCE [LARGE SCALE GENOMIC DNA]</scope>
    <source>
        <strain evidence="1 2">Mr9</strain>
    </source>
</reference>
<comment type="caution">
    <text evidence="1">The sequence shown here is derived from an EMBL/GenBank/DDBJ whole genome shotgun (WGS) entry which is preliminary data.</text>
</comment>
<evidence type="ECO:0000313" key="1">
    <source>
        <dbReference type="EMBL" id="MCC4214652.1"/>
    </source>
</evidence>
<name>A0ABS8GXA9_9FLAO</name>
<keyword evidence="2" id="KW-1185">Reference proteome</keyword>
<gene>
    <name evidence="1" type="ORF">LLW17_18155</name>
</gene>
<organism evidence="1 2">
    <name type="scientific">Leeuwenhoekiella parthenopeia</name>
    <dbReference type="NCBI Taxonomy" id="2890320"/>
    <lineage>
        <taxon>Bacteria</taxon>
        <taxon>Pseudomonadati</taxon>
        <taxon>Bacteroidota</taxon>
        <taxon>Flavobacteriia</taxon>
        <taxon>Flavobacteriales</taxon>
        <taxon>Flavobacteriaceae</taxon>
        <taxon>Leeuwenhoekiella</taxon>
    </lineage>
</organism>